<keyword evidence="3" id="KW-1185">Reference proteome</keyword>
<dbReference type="Proteomes" id="UP000533639">
    <property type="component" value="Unassembled WGS sequence"/>
</dbReference>
<evidence type="ECO:0008006" key="4">
    <source>
        <dbReference type="Google" id="ProtNLM"/>
    </source>
</evidence>
<sequence>MKKIIILHIFLILSFSAFAQNNDIWFSFPNKDTTLIGFKDKNGIVKIPPKFTTGFTTARKFENIIAASEEKDGKWKSYYLTKTGKIVGRDSLYSFDNGPDCENEGLIRFTDRKTDKMGMFNGNGKIVIPAEYSNITKAINGMFIGLKDAKKVIDGEHFFWTGGKEFLIDTSNKILIENFAYNDDLNFYSVEKSKDPSKDPIRENFLGVDRQYYSFVNFDKEFKYWLQNTLLSDLSKSNLEKHSFDKISYWKEPDGWINLSKTKFINQNYIYLKSKLQELKNPKTDYFVSTDGLNQFIFESSEYEIYFNNCNESKDWIYPVKNIVINPKNKLEHGQDHFEFLRTENGYKLISVSTKKEELK</sequence>
<evidence type="ECO:0000256" key="1">
    <source>
        <dbReference type="SAM" id="SignalP"/>
    </source>
</evidence>
<keyword evidence="1" id="KW-0732">Signal</keyword>
<dbReference type="EMBL" id="CAIJDE010000023">
    <property type="protein sequence ID" value="CAC9972685.1"/>
    <property type="molecule type" value="Genomic_DNA"/>
</dbReference>
<protein>
    <recommendedName>
        <fullName evidence="4">WG repeat-containing protein</fullName>
    </recommendedName>
</protein>
<evidence type="ECO:0000313" key="3">
    <source>
        <dbReference type="Proteomes" id="UP000533639"/>
    </source>
</evidence>
<comment type="caution">
    <text evidence="2">The sequence shown here is derived from an EMBL/GenBank/DDBJ whole genome shotgun (WGS) entry which is preliminary data.</text>
</comment>
<dbReference type="RefSeq" id="WP_180856340.1">
    <property type="nucleotide sequence ID" value="NZ_CAIJDE010000023.1"/>
</dbReference>
<evidence type="ECO:0000313" key="2">
    <source>
        <dbReference type="EMBL" id="CAC9972685.1"/>
    </source>
</evidence>
<feature type="signal peptide" evidence="1">
    <location>
        <begin position="1"/>
        <end position="19"/>
    </location>
</feature>
<dbReference type="AlphaFoldDB" id="A0A9N8IYE3"/>
<feature type="chain" id="PRO_5040461745" description="WG repeat-containing protein" evidence="1">
    <location>
        <begin position="20"/>
        <end position="360"/>
    </location>
</feature>
<reference evidence="2 3" key="1">
    <citation type="submission" date="2020-06" db="EMBL/GenBank/DDBJ databases">
        <authorList>
            <person name="Criscuolo A."/>
        </authorList>
    </citation>
    <scope>NUCLEOTIDE SEQUENCE [LARGE SCALE GENOMIC DNA]</scope>
    <source>
        <strain evidence="2">PXU-55</strain>
    </source>
</reference>
<name>A0A9N8IYE3_9FLAO</name>
<gene>
    <name evidence="2" type="ORF">FLAPXU55_00362</name>
</gene>
<accession>A0A9N8IYE3</accession>
<proteinExistence type="predicted"/>
<organism evidence="2 3">
    <name type="scientific">Flavobacterium panici</name>
    <dbReference type="NCBI Taxonomy" id="2654843"/>
    <lineage>
        <taxon>Bacteria</taxon>
        <taxon>Pseudomonadati</taxon>
        <taxon>Bacteroidota</taxon>
        <taxon>Flavobacteriia</taxon>
        <taxon>Flavobacteriales</taxon>
        <taxon>Flavobacteriaceae</taxon>
        <taxon>Flavobacterium</taxon>
    </lineage>
</organism>